<dbReference type="AlphaFoldDB" id="A0A0E9R505"/>
<protein>
    <submittedName>
        <fullName evidence="1">Uncharacterized protein</fullName>
    </submittedName>
</protein>
<evidence type="ECO:0000313" key="1">
    <source>
        <dbReference type="EMBL" id="JAH23418.1"/>
    </source>
</evidence>
<sequence>MICHTCSWNNWISHREAHPLKHKISSCMPFYFIYA</sequence>
<organism evidence="1">
    <name type="scientific">Anguilla anguilla</name>
    <name type="common">European freshwater eel</name>
    <name type="synonym">Muraena anguilla</name>
    <dbReference type="NCBI Taxonomy" id="7936"/>
    <lineage>
        <taxon>Eukaryota</taxon>
        <taxon>Metazoa</taxon>
        <taxon>Chordata</taxon>
        <taxon>Craniata</taxon>
        <taxon>Vertebrata</taxon>
        <taxon>Euteleostomi</taxon>
        <taxon>Actinopterygii</taxon>
        <taxon>Neopterygii</taxon>
        <taxon>Teleostei</taxon>
        <taxon>Anguilliformes</taxon>
        <taxon>Anguillidae</taxon>
        <taxon>Anguilla</taxon>
    </lineage>
</organism>
<accession>A0A0E9R505</accession>
<dbReference type="EMBL" id="GBXM01085159">
    <property type="protein sequence ID" value="JAH23418.1"/>
    <property type="molecule type" value="Transcribed_RNA"/>
</dbReference>
<proteinExistence type="predicted"/>
<reference evidence="1" key="1">
    <citation type="submission" date="2014-11" db="EMBL/GenBank/DDBJ databases">
        <authorList>
            <person name="Amaro Gonzalez C."/>
        </authorList>
    </citation>
    <scope>NUCLEOTIDE SEQUENCE</scope>
</reference>
<name>A0A0E9R505_ANGAN</name>
<reference evidence="1" key="2">
    <citation type="journal article" date="2015" name="Fish Shellfish Immunol.">
        <title>Early steps in the European eel (Anguilla anguilla)-Vibrio vulnificus interaction in the gills: Role of the RtxA13 toxin.</title>
        <authorList>
            <person name="Callol A."/>
            <person name="Pajuelo D."/>
            <person name="Ebbesson L."/>
            <person name="Teles M."/>
            <person name="MacKenzie S."/>
            <person name="Amaro C."/>
        </authorList>
    </citation>
    <scope>NUCLEOTIDE SEQUENCE</scope>
</reference>